<dbReference type="STRING" id="885580.ENSFDAP00000007493"/>
<organism evidence="5 6">
    <name type="scientific">Fukomys damarensis</name>
    <name type="common">Damaraland mole rat</name>
    <name type="synonym">Cryptomys damarensis</name>
    <dbReference type="NCBI Taxonomy" id="885580"/>
    <lineage>
        <taxon>Eukaryota</taxon>
        <taxon>Metazoa</taxon>
        <taxon>Chordata</taxon>
        <taxon>Craniata</taxon>
        <taxon>Vertebrata</taxon>
        <taxon>Euteleostomi</taxon>
        <taxon>Mammalia</taxon>
        <taxon>Eutheria</taxon>
        <taxon>Euarchontoglires</taxon>
        <taxon>Glires</taxon>
        <taxon>Rodentia</taxon>
        <taxon>Hystricomorpha</taxon>
        <taxon>Bathyergidae</taxon>
        <taxon>Fukomys</taxon>
    </lineage>
</organism>
<feature type="coiled-coil region" evidence="2">
    <location>
        <begin position="108"/>
        <end position="156"/>
    </location>
</feature>
<evidence type="ECO:0000259" key="4">
    <source>
        <dbReference type="Pfam" id="PF15186"/>
    </source>
</evidence>
<keyword evidence="6" id="KW-1185">Reference proteome</keyword>
<dbReference type="eggNOG" id="KOG4198">
    <property type="taxonomic scope" value="Eukaryota"/>
</dbReference>
<evidence type="ECO:0000256" key="1">
    <source>
        <dbReference type="ARBA" id="ARBA00008287"/>
    </source>
</evidence>
<dbReference type="EMBL" id="KN121874">
    <property type="protein sequence ID" value="KFO35157.1"/>
    <property type="molecule type" value="Genomic_DNA"/>
</dbReference>
<feature type="domain" description="Testis-expressed protein 13 A-D N-terminal" evidence="4">
    <location>
        <begin position="5"/>
        <end position="154"/>
    </location>
</feature>
<keyword evidence="2" id="KW-0175">Coiled coil</keyword>
<reference evidence="5 6" key="1">
    <citation type="submission" date="2013-11" db="EMBL/GenBank/DDBJ databases">
        <title>The Damaraland mole rat (Fukomys damarensis) genome and evolution of African mole rats.</title>
        <authorList>
            <person name="Gladyshev V.N."/>
            <person name="Fang X."/>
        </authorList>
    </citation>
    <scope>NUCLEOTIDE SEQUENCE [LARGE SCALE GENOMIC DNA]</scope>
    <source>
        <tissue evidence="5">Liver</tissue>
    </source>
</reference>
<gene>
    <name evidence="5" type="ORF">H920_03442</name>
</gene>
<dbReference type="Proteomes" id="UP000028990">
    <property type="component" value="Unassembled WGS sequence"/>
</dbReference>
<proteinExistence type="inferred from homology"/>
<dbReference type="AlphaFoldDB" id="A0A091DVP7"/>
<evidence type="ECO:0000313" key="5">
    <source>
        <dbReference type="EMBL" id="KFO35157.1"/>
    </source>
</evidence>
<feature type="region of interest" description="Disordered" evidence="3">
    <location>
        <begin position="180"/>
        <end position="200"/>
    </location>
</feature>
<accession>A0A091DVP7</accession>
<comment type="similarity">
    <text evidence="1">Belongs to the TEX13 family.</text>
</comment>
<evidence type="ECO:0000313" key="6">
    <source>
        <dbReference type="Proteomes" id="UP000028990"/>
    </source>
</evidence>
<dbReference type="PANTHER" id="PTHR23111:SF64">
    <property type="entry name" value="TESTIS-EXPRESSED PROTEIN 13A"/>
    <property type="match status" value="1"/>
</dbReference>
<dbReference type="OMA" id="QHELECK"/>
<dbReference type="InterPro" id="IPR028193">
    <property type="entry name" value="TEX13A-D_N"/>
</dbReference>
<dbReference type="OrthoDB" id="448399at2759"/>
<dbReference type="GO" id="GO:0003729">
    <property type="term" value="F:mRNA binding"/>
    <property type="evidence" value="ECO:0007669"/>
    <property type="project" value="TreeGrafter"/>
</dbReference>
<dbReference type="Pfam" id="PF15186">
    <property type="entry name" value="TEX13"/>
    <property type="match status" value="1"/>
</dbReference>
<name>A0A091DVP7_FUKDA</name>
<protein>
    <submittedName>
        <fullName evidence="5">Testis-expressed sequence 13B protein</fullName>
    </submittedName>
</protein>
<sequence length="327" mass="35633">MALKPEDPSSGFQHDAVVAFINEKMARHPKGPEFYHENLSLSWEEIEDKIRAILEDSEVPSEAQEACAWGSLALGVHLACKQQHLQGHQVQCLQDFAKLHKSSTNALVSNLKELMEQQEMERKEAAFQLQLVHTKLAQVQKERDLLRWKLVQAELRVLPDPAVEGADVAAVGEVATLGAGEKQEVAEAETSATGEGRGEEEKEEATQALNRSFLQLLGVAQQKNYTSDREREGAIRPVETATLYLSGTLKATATTSPDPLPVQLPASFTYSYSSPLSDFPFTSTPSPLAATITAPVPSQMAPHCSASDVSLCSDVGAQGTQETQERL</sequence>
<evidence type="ECO:0000256" key="2">
    <source>
        <dbReference type="SAM" id="Coils"/>
    </source>
</evidence>
<evidence type="ECO:0000256" key="3">
    <source>
        <dbReference type="SAM" id="MobiDB-lite"/>
    </source>
</evidence>
<dbReference type="PANTHER" id="PTHR23111">
    <property type="entry name" value="ZINC FINGER PROTEIN"/>
    <property type="match status" value="1"/>
</dbReference>